<dbReference type="PANTHER" id="PTHR42707">
    <property type="entry name" value="ACYL-COA DEHYDROGENASE"/>
    <property type="match status" value="1"/>
</dbReference>
<accession>T1A351</accession>
<comment type="caution">
    <text evidence="2">The sequence shown here is derived from an EMBL/GenBank/DDBJ whole genome shotgun (WGS) entry which is preliminary data.</text>
</comment>
<dbReference type="GO" id="GO:0003995">
    <property type="term" value="F:acyl-CoA dehydrogenase activity"/>
    <property type="evidence" value="ECO:0007669"/>
    <property type="project" value="TreeGrafter"/>
</dbReference>
<evidence type="ECO:0000259" key="1">
    <source>
        <dbReference type="Pfam" id="PF18158"/>
    </source>
</evidence>
<dbReference type="InterPro" id="IPR046373">
    <property type="entry name" value="Acyl-CoA_Oxase/DH_mid-dom_sf"/>
</dbReference>
<reference evidence="2" key="2">
    <citation type="journal article" date="2014" name="ISME J.">
        <title>Microbial stratification in low pH oxic and suboxic macroscopic growths along an acid mine drainage.</title>
        <authorList>
            <person name="Mendez-Garcia C."/>
            <person name="Mesa V."/>
            <person name="Sprenger R.R."/>
            <person name="Richter M."/>
            <person name="Diez M.S."/>
            <person name="Solano J."/>
            <person name="Bargiela R."/>
            <person name="Golyshina O.V."/>
            <person name="Manteca A."/>
            <person name="Ramos J.L."/>
            <person name="Gallego J.R."/>
            <person name="Llorente I."/>
            <person name="Martins Dos Santos V.A."/>
            <person name="Jensen O.N."/>
            <person name="Pelaez A.I."/>
            <person name="Sanchez J."/>
            <person name="Ferrer M."/>
        </authorList>
    </citation>
    <scope>NUCLEOTIDE SEQUENCE</scope>
</reference>
<dbReference type="AlphaFoldDB" id="T1A351"/>
<dbReference type="EMBL" id="AUZY01007145">
    <property type="protein sequence ID" value="EQD51347.1"/>
    <property type="molecule type" value="Genomic_DNA"/>
</dbReference>
<dbReference type="InterPro" id="IPR037069">
    <property type="entry name" value="AcylCoA_DH/ox_N_sf"/>
</dbReference>
<evidence type="ECO:0000313" key="2">
    <source>
        <dbReference type="EMBL" id="EQD51347.1"/>
    </source>
</evidence>
<reference evidence="2" key="1">
    <citation type="submission" date="2013-08" db="EMBL/GenBank/DDBJ databases">
        <authorList>
            <person name="Mendez C."/>
            <person name="Richter M."/>
            <person name="Ferrer M."/>
            <person name="Sanchez J."/>
        </authorList>
    </citation>
    <scope>NUCLEOTIDE SEQUENCE</scope>
</reference>
<feature type="domain" description="Adaptive response protein AidB N-terminal" evidence="1">
    <location>
        <begin position="12"/>
        <end position="160"/>
    </location>
</feature>
<gene>
    <name evidence="2" type="ORF">B1B_11046</name>
</gene>
<dbReference type="SUPFAM" id="SSF56645">
    <property type="entry name" value="Acyl-CoA dehydrogenase NM domain-like"/>
    <property type="match status" value="1"/>
</dbReference>
<dbReference type="InterPro" id="IPR009100">
    <property type="entry name" value="AcylCoA_DH/oxidase_NM_dom_sf"/>
</dbReference>
<dbReference type="InterPro" id="IPR052904">
    <property type="entry name" value="Acyl-CoA_dehydrogenase-like"/>
</dbReference>
<organism evidence="2">
    <name type="scientific">mine drainage metagenome</name>
    <dbReference type="NCBI Taxonomy" id="410659"/>
    <lineage>
        <taxon>unclassified sequences</taxon>
        <taxon>metagenomes</taxon>
        <taxon>ecological metagenomes</taxon>
    </lineage>
</organism>
<dbReference type="GO" id="GO:0050660">
    <property type="term" value="F:flavin adenine dinucleotide binding"/>
    <property type="evidence" value="ECO:0007669"/>
    <property type="project" value="InterPro"/>
</dbReference>
<dbReference type="PANTHER" id="PTHR42707:SF2">
    <property type="entry name" value="ACD11 DEHYDROGENASE"/>
    <property type="match status" value="1"/>
</dbReference>
<dbReference type="Gene3D" id="1.10.540.10">
    <property type="entry name" value="Acyl-CoA dehydrogenase/oxidase, N-terminal domain"/>
    <property type="match status" value="1"/>
</dbReference>
<proteinExistence type="predicted"/>
<protein>
    <submittedName>
        <fullName evidence="2">Acyl-CoA dehydrogenase domain protein</fullName>
    </submittedName>
</protein>
<name>T1A351_9ZZZZ</name>
<dbReference type="InterPro" id="IPR041504">
    <property type="entry name" value="AidB_N"/>
</dbReference>
<feature type="non-terminal residue" evidence="2">
    <location>
        <position position="184"/>
    </location>
</feature>
<sequence>MGVHDRQAEGRGLNFFTVDRNLQRVLAGHLTALEYERARPLFERMGALSGDQIDRQAEYTDRFARPVLATYDRQGNVVNEVTYNPLYEESVGQVYGLGIVGCNYGPRPLPYTVHFGLLYLLSESDPGLGCPVTLTAATAYVVSRHGSEGQKSRYLPRLAVREEGPFADGATFVTEKQGGSDGGA</sequence>
<dbReference type="Pfam" id="PF18158">
    <property type="entry name" value="AidB_N"/>
    <property type="match status" value="1"/>
</dbReference>
<dbReference type="Gene3D" id="2.40.110.10">
    <property type="entry name" value="Butyryl-CoA Dehydrogenase, subunit A, domain 2"/>
    <property type="match status" value="1"/>
</dbReference>